<organism evidence="1 2">
    <name type="scientific">Occultella gossypii</name>
    <dbReference type="NCBI Taxonomy" id="2800820"/>
    <lineage>
        <taxon>Bacteria</taxon>
        <taxon>Bacillati</taxon>
        <taxon>Actinomycetota</taxon>
        <taxon>Actinomycetes</taxon>
        <taxon>Micrococcales</taxon>
        <taxon>Ruaniaceae</taxon>
        <taxon>Occultella</taxon>
    </lineage>
</organism>
<sequence>MNSTPASRHPARWQEMVDDRARPGNWVPLPENGLGALMAFAAGAGYARPAVGMVPRPIRVTLERPGSPPVYWEEERGSEDTAIIIESIAEYLAEAGIAAAPLTAWEILLPEGVTGADLEQRTGKAMARTNAGPGGPLTHDEVDAIVRTVQEAVQGS</sequence>
<protein>
    <submittedName>
        <fullName evidence="1">Uncharacterized protein</fullName>
    </submittedName>
</protein>
<dbReference type="Proteomes" id="UP000826651">
    <property type="component" value="Unassembled WGS sequence"/>
</dbReference>
<dbReference type="InterPro" id="IPR046000">
    <property type="entry name" value="DUF5956"/>
</dbReference>
<evidence type="ECO:0000313" key="2">
    <source>
        <dbReference type="Proteomes" id="UP000826651"/>
    </source>
</evidence>
<dbReference type="RefSeq" id="WP_223402997.1">
    <property type="nucleotide sequence ID" value="NZ_JAGSHT010000003.1"/>
</dbReference>
<gene>
    <name evidence="1" type="ORF">KCQ71_03790</name>
</gene>
<dbReference type="Pfam" id="PF19381">
    <property type="entry name" value="DUF5956"/>
    <property type="match status" value="1"/>
</dbReference>
<proteinExistence type="predicted"/>
<keyword evidence="2" id="KW-1185">Reference proteome</keyword>
<reference evidence="1 2" key="1">
    <citation type="submission" date="2021-04" db="EMBL/GenBank/DDBJ databases">
        <title>Ruania sp. nov., isolated from sandy soil of mangrove forest.</title>
        <authorList>
            <person name="Ge X."/>
            <person name="Huang R."/>
            <person name="Liu W."/>
        </authorList>
    </citation>
    <scope>NUCLEOTIDE SEQUENCE [LARGE SCALE GENOMIC DNA]</scope>
    <source>
        <strain evidence="1 2">N2-46</strain>
    </source>
</reference>
<comment type="caution">
    <text evidence="1">The sequence shown here is derived from an EMBL/GenBank/DDBJ whole genome shotgun (WGS) entry which is preliminary data.</text>
</comment>
<dbReference type="EMBL" id="JAGSHT010000003">
    <property type="protein sequence ID" value="MBZ2195266.1"/>
    <property type="molecule type" value="Genomic_DNA"/>
</dbReference>
<name>A0ABS7S7J2_9MICO</name>
<accession>A0ABS7S7J2</accession>
<evidence type="ECO:0000313" key="1">
    <source>
        <dbReference type="EMBL" id="MBZ2195266.1"/>
    </source>
</evidence>